<dbReference type="CDD" id="cd17541">
    <property type="entry name" value="REC_CheB-like"/>
    <property type="match status" value="1"/>
</dbReference>
<evidence type="ECO:0000259" key="10">
    <source>
        <dbReference type="PROSITE" id="PS50122"/>
    </source>
</evidence>
<organism evidence="11 12">
    <name type="scientific">Lampropedia aestuarii</name>
    <dbReference type="NCBI Taxonomy" id="2562762"/>
    <lineage>
        <taxon>Bacteria</taxon>
        <taxon>Pseudomonadati</taxon>
        <taxon>Pseudomonadota</taxon>
        <taxon>Betaproteobacteria</taxon>
        <taxon>Burkholderiales</taxon>
        <taxon>Comamonadaceae</taxon>
        <taxon>Lampropedia</taxon>
    </lineage>
</organism>
<feature type="active site" evidence="6 7">
    <location>
        <position position="343"/>
    </location>
</feature>
<accession>A0A4S5BKB5</accession>
<dbReference type="SUPFAM" id="SSF52172">
    <property type="entry name" value="CheY-like"/>
    <property type="match status" value="1"/>
</dbReference>
<evidence type="ECO:0000313" key="11">
    <source>
        <dbReference type="EMBL" id="THJ31295.1"/>
    </source>
</evidence>
<keyword evidence="1 6" id="KW-0963">Cytoplasm</keyword>
<evidence type="ECO:0000313" key="12">
    <source>
        <dbReference type="Proteomes" id="UP000306236"/>
    </source>
</evidence>
<dbReference type="GO" id="GO:0008984">
    <property type="term" value="F:protein-glutamate methylesterase activity"/>
    <property type="evidence" value="ECO:0007669"/>
    <property type="project" value="UniProtKB-UniRule"/>
</dbReference>
<dbReference type="PROSITE" id="PS50110">
    <property type="entry name" value="RESPONSE_REGULATORY"/>
    <property type="match status" value="1"/>
</dbReference>
<evidence type="ECO:0000256" key="7">
    <source>
        <dbReference type="PROSITE-ProRule" id="PRU00050"/>
    </source>
</evidence>
<reference evidence="11 12" key="1">
    <citation type="submission" date="2019-04" db="EMBL/GenBank/DDBJ databases">
        <title>Lampropedia sp YIM MLB12 draf genome.</title>
        <authorList>
            <person name="Wang Y.-X."/>
        </authorList>
    </citation>
    <scope>NUCLEOTIDE SEQUENCE [LARGE SCALE GENOMIC DNA]</scope>
    <source>
        <strain evidence="11 12">YIM MLB12</strain>
    </source>
</reference>
<keyword evidence="2 6" id="KW-0145">Chemotaxis</keyword>
<comment type="caution">
    <text evidence="11">The sequence shown here is derived from an EMBL/GenBank/DDBJ whole genome shotgun (WGS) entry which is preliminary data.</text>
</comment>
<dbReference type="NCBIfam" id="NF001965">
    <property type="entry name" value="PRK00742.1"/>
    <property type="match status" value="1"/>
</dbReference>
<comment type="PTM">
    <text evidence="6">Phosphorylated by CheA. Phosphorylation of the N-terminal regulatory domain activates the methylesterase activity.</text>
</comment>
<evidence type="ECO:0000256" key="1">
    <source>
        <dbReference type="ARBA" id="ARBA00022490"/>
    </source>
</evidence>
<sequence>MSTTLPHETIPTASLIKVLVVDDSALVRQLLKTIIDAQEGMQCIGVAKHADMALRMVKELHPDVLTLDVEMPGMSGLQLLRILMHSQPLPVIMVSSLTLDGAQTTLDALELGALDFVTKPSVGVADGLTQLAQQVVEKIRTAATARIGYAVKPQPARRVAEPAAAFTPTKPFPPNPLHWHPTGPHAHPTAKAPPKVAAHAPRHTQHLPHTAIKLIAIGASTGGTDAIRTILQAMPALCPPIAIVQHMPAGFTRSFAERLNSMCAIEVHEAEDGERLQRGHAYIAPGGRHLRIRQNAGIAQIALGDDEPVLRHRPSVDALFRSIPHTIGATHCVAALLTGMGADGAAAMLELRLAGAHTIAQDAESCVVYGMPREAALLGAASEIRPLAHIAQAILDYAETRQAPLSKPHS</sequence>
<dbReference type="PROSITE" id="PS50122">
    <property type="entry name" value="CHEB"/>
    <property type="match status" value="1"/>
</dbReference>
<evidence type="ECO:0000256" key="2">
    <source>
        <dbReference type="ARBA" id="ARBA00022500"/>
    </source>
</evidence>
<evidence type="ECO:0000259" key="9">
    <source>
        <dbReference type="PROSITE" id="PS50110"/>
    </source>
</evidence>
<feature type="domain" description="Response regulatory" evidence="9">
    <location>
        <begin position="17"/>
        <end position="134"/>
    </location>
</feature>
<dbReference type="Proteomes" id="UP000306236">
    <property type="component" value="Unassembled WGS sequence"/>
</dbReference>
<dbReference type="InterPro" id="IPR000673">
    <property type="entry name" value="Sig_transdc_resp-reg_Me-estase"/>
</dbReference>
<dbReference type="InterPro" id="IPR035909">
    <property type="entry name" value="CheB_C"/>
</dbReference>
<feature type="active site" evidence="6 7">
    <location>
        <position position="220"/>
    </location>
</feature>
<dbReference type="InterPro" id="IPR001789">
    <property type="entry name" value="Sig_transdc_resp-reg_receiver"/>
</dbReference>
<dbReference type="GO" id="GO:0005737">
    <property type="term" value="C:cytoplasm"/>
    <property type="evidence" value="ECO:0007669"/>
    <property type="project" value="UniProtKB-SubCell"/>
</dbReference>
<comment type="catalytic activity">
    <reaction evidence="5 6">
        <text>[protein]-L-glutamate 5-O-methyl ester + H2O = L-glutamyl-[protein] + methanol + H(+)</text>
        <dbReference type="Rhea" id="RHEA:23236"/>
        <dbReference type="Rhea" id="RHEA-COMP:10208"/>
        <dbReference type="Rhea" id="RHEA-COMP:10311"/>
        <dbReference type="ChEBI" id="CHEBI:15377"/>
        <dbReference type="ChEBI" id="CHEBI:15378"/>
        <dbReference type="ChEBI" id="CHEBI:17790"/>
        <dbReference type="ChEBI" id="CHEBI:29973"/>
        <dbReference type="ChEBI" id="CHEBI:82795"/>
        <dbReference type="EC" id="3.1.1.61"/>
    </reaction>
</comment>
<name>A0A4S5BKB5_9BURK</name>
<dbReference type="OrthoDB" id="9793421at2"/>
<dbReference type="InterPro" id="IPR011006">
    <property type="entry name" value="CheY-like_superfamily"/>
</dbReference>
<evidence type="ECO:0000256" key="5">
    <source>
        <dbReference type="ARBA" id="ARBA00048267"/>
    </source>
</evidence>
<feature type="domain" description="CheB-type methylesterase" evidence="10">
    <location>
        <begin position="208"/>
        <end position="401"/>
    </location>
</feature>
<dbReference type="RefSeq" id="WP_136407589.1">
    <property type="nucleotide sequence ID" value="NZ_SSWX01000025.1"/>
</dbReference>
<comment type="subcellular location">
    <subcellularLocation>
        <location evidence="6">Cytoplasm</location>
    </subcellularLocation>
</comment>
<comment type="catalytic activity">
    <reaction evidence="6">
        <text>L-glutaminyl-[protein] + H2O = L-glutamyl-[protein] + NH4(+)</text>
        <dbReference type="Rhea" id="RHEA:16441"/>
        <dbReference type="Rhea" id="RHEA-COMP:10207"/>
        <dbReference type="Rhea" id="RHEA-COMP:10208"/>
        <dbReference type="ChEBI" id="CHEBI:15377"/>
        <dbReference type="ChEBI" id="CHEBI:28938"/>
        <dbReference type="ChEBI" id="CHEBI:29973"/>
        <dbReference type="ChEBI" id="CHEBI:30011"/>
        <dbReference type="EC" id="3.5.1.44"/>
    </reaction>
</comment>
<dbReference type="EC" id="3.5.1.44" evidence="6"/>
<evidence type="ECO:0000256" key="6">
    <source>
        <dbReference type="HAMAP-Rule" id="MF_00099"/>
    </source>
</evidence>
<feature type="modified residue" description="4-aspartylphosphate" evidence="6 8">
    <location>
        <position position="68"/>
    </location>
</feature>
<proteinExistence type="inferred from homology"/>
<protein>
    <recommendedName>
        <fullName evidence="6">Protein-glutamate methylesterase/protein-glutamine glutaminase</fullName>
        <ecNumber evidence="6">3.1.1.61</ecNumber>
        <ecNumber evidence="6">3.5.1.44</ecNumber>
    </recommendedName>
</protein>
<dbReference type="HAMAP" id="MF_00099">
    <property type="entry name" value="CheB_chemtxs"/>
    <property type="match status" value="1"/>
</dbReference>
<dbReference type="PANTHER" id="PTHR42872">
    <property type="entry name" value="PROTEIN-GLUTAMATE METHYLESTERASE/PROTEIN-GLUTAMINE GLUTAMINASE"/>
    <property type="match status" value="1"/>
</dbReference>
<dbReference type="SMART" id="SM00448">
    <property type="entry name" value="REC"/>
    <property type="match status" value="1"/>
</dbReference>
<evidence type="ECO:0000256" key="8">
    <source>
        <dbReference type="PROSITE-ProRule" id="PRU00169"/>
    </source>
</evidence>
<comment type="domain">
    <text evidence="6">Contains a C-terminal catalytic domain, and an N-terminal region which modulates catalytic activity.</text>
</comment>
<dbReference type="GO" id="GO:0006935">
    <property type="term" value="P:chemotaxis"/>
    <property type="evidence" value="ECO:0007669"/>
    <property type="project" value="UniProtKB-UniRule"/>
</dbReference>
<comment type="function">
    <text evidence="6">Involved in chemotaxis. Part of a chemotaxis signal transduction system that modulates chemotaxis in response to various stimuli. Catalyzes the demethylation of specific methylglutamate residues introduced into the chemoreceptors (methyl-accepting chemotaxis proteins or MCP) by CheR. Also mediates the irreversible deamidation of specific glutamine residues to glutamic acid.</text>
</comment>
<dbReference type="Gene3D" id="3.40.50.180">
    <property type="entry name" value="Methylesterase CheB, C-terminal domain"/>
    <property type="match status" value="1"/>
</dbReference>
<dbReference type="NCBIfam" id="NF009206">
    <property type="entry name" value="PRK12555.1"/>
    <property type="match status" value="1"/>
</dbReference>
<dbReference type="CDD" id="cd16432">
    <property type="entry name" value="CheB_Rec"/>
    <property type="match status" value="1"/>
</dbReference>
<dbReference type="Pfam" id="PF00072">
    <property type="entry name" value="Response_reg"/>
    <property type="match status" value="1"/>
</dbReference>
<dbReference type="PIRSF" id="PIRSF000876">
    <property type="entry name" value="RR_chemtxs_CheB"/>
    <property type="match status" value="1"/>
</dbReference>
<gene>
    <name evidence="6" type="primary">cheB</name>
    <name evidence="11" type="ORF">E8K88_15515</name>
</gene>
<dbReference type="Pfam" id="PF01339">
    <property type="entry name" value="CheB_methylest"/>
    <property type="match status" value="1"/>
</dbReference>
<dbReference type="Gene3D" id="3.40.50.2300">
    <property type="match status" value="1"/>
</dbReference>
<keyword evidence="3 6" id="KW-0597">Phosphoprotein</keyword>
<feature type="active site" evidence="6 7">
    <location>
        <position position="246"/>
    </location>
</feature>
<dbReference type="GO" id="GO:0050568">
    <property type="term" value="F:protein-glutamine glutaminase activity"/>
    <property type="evidence" value="ECO:0007669"/>
    <property type="project" value="UniProtKB-UniRule"/>
</dbReference>
<keyword evidence="4 6" id="KW-0378">Hydrolase</keyword>
<comment type="similarity">
    <text evidence="6">Belongs to the CheB family.</text>
</comment>
<dbReference type="AlphaFoldDB" id="A0A4S5BKB5"/>
<dbReference type="PANTHER" id="PTHR42872:SF6">
    <property type="entry name" value="PROTEIN-GLUTAMATE METHYLESTERASE_PROTEIN-GLUTAMINE GLUTAMINASE"/>
    <property type="match status" value="1"/>
</dbReference>
<dbReference type="GO" id="GO:0000156">
    <property type="term" value="F:phosphorelay response regulator activity"/>
    <property type="evidence" value="ECO:0007669"/>
    <property type="project" value="InterPro"/>
</dbReference>
<evidence type="ECO:0000256" key="4">
    <source>
        <dbReference type="ARBA" id="ARBA00022801"/>
    </source>
</evidence>
<dbReference type="SUPFAM" id="SSF52738">
    <property type="entry name" value="Methylesterase CheB, C-terminal domain"/>
    <property type="match status" value="1"/>
</dbReference>
<dbReference type="EMBL" id="SSWX01000025">
    <property type="protein sequence ID" value="THJ31295.1"/>
    <property type="molecule type" value="Genomic_DNA"/>
</dbReference>
<keyword evidence="12" id="KW-1185">Reference proteome</keyword>
<dbReference type="EC" id="3.1.1.61" evidence="6"/>
<evidence type="ECO:0000256" key="3">
    <source>
        <dbReference type="ARBA" id="ARBA00022553"/>
    </source>
</evidence>
<dbReference type="InterPro" id="IPR008248">
    <property type="entry name" value="CheB-like"/>
</dbReference>